<name>A0ABS9M4E9_9FIRM</name>
<dbReference type="PROSITE" id="PS51272">
    <property type="entry name" value="SLH"/>
    <property type="match status" value="2"/>
</dbReference>
<evidence type="ECO:0000256" key="1">
    <source>
        <dbReference type="ARBA" id="ARBA00022737"/>
    </source>
</evidence>
<dbReference type="InterPro" id="IPR032774">
    <property type="entry name" value="WG_beta_rep"/>
</dbReference>
<feature type="domain" description="SLH" evidence="3">
    <location>
        <begin position="316"/>
        <end position="380"/>
    </location>
</feature>
<keyword evidence="2" id="KW-0732">Signal</keyword>
<sequence length="400" mass="43983">MRTRRVKRPSLRAQALALLLTAVLASAALAAPQIWGYQEGLAKAAEGGLWGFANVAGEIVIPIQYQSVMDFSLGVARVQKNNKLGLIRPDGAYLIQPEYDTLEPIGYGLYRAQKGNEWGVVSMVAFPSRFGGETQELYPLTYDYAAVRKADGLDVLVLTSGGVETLVPMNTLPALLVERKVPSARFPLVQKRLPNFSDVTPRDWYDLWVDVAYNVGLMEGVGDNRFNPEGTLTVAEALKLAAHMESRYLGDDFHLQSVTTQPWYRSSVAYCVASGIITEGEFTDYERPVTRAEMARIFAATALGRGMPEINSLERVKSHLPDVKEGDYAADAIYSLYAKGVFTGTDGQLTFRAEGRLTRAEAAAIVSRMARTEQRVNLWGTGTQFRTQTTGLTNGLLPTR</sequence>
<feature type="signal peptide" evidence="2">
    <location>
        <begin position="1"/>
        <end position="30"/>
    </location>
</feature>
<proteinExistence type="predicted"/>
<evidence type="ECO:0000259" key="3">
    <source>
        <dbReference type="PROSITE" id="PS51272"/>
    </source>
</evidence>
<reference evidence="4 5" key="1">
    <citation type="submission" date="2022-01" db="EMBL/GenBank/DDBJ databases">
        <title>Collection of gut derived symbiotic bacterial strains cultured from healthy donors.</title>
        <authorList>
            <person name="Lin H."/>
            <person name="Kohout C."/>
            <person name="Waligurski E."/>
            <person name="Pamer E.G."/>
        </authorList>
    </citation>
    <scope>NUCLEOTIDE SEQUENCE [LARGE SCALE GENOMIC DNA]</scope>
    <source>
        <strain evidence="4 5">DFI.3.7</strain>
    </source>
</reference>
<protein>
    <submittedName>
        <fullName evidence="4">WG repeat-containing protein</fullName>
    </submittedName>
</protein>
<dbReference type="Proteomes" id="UP001200313">
    <property type="component" value="Unassembled WGS sequence"/>
</dbReference>
<dbReference type="EMBL" id="JAKNJB010000002">
    <property type="protein sequence ID" value="MCG4525662.1"/>
    <property type="molecule type" value="Genomic_DNA"/>
</dbReference>
<gene>
    <name evidence="4" type="ORF">L0P79_01035</name>
</gene>
<feature type="chain" id="PRO_5046740927" evidence="2">
    <location>
        <begin position="31"/>
        <end position="400"/>
    </location>
</feature>
<feature type="domain" description="SLH" evidence="3">
    <location>
        <begin position="192"/>
        <end position="255"/>
    </location>
</feature>
<dbReference type="RefSeq" id="WP_238072766.1">
    <property type="nucleotide sequence ID" value="NZ_JAKNJB010000002.1"/>
</dbReference>
<dbReference type="Pfam" id="PF14903">
    <property type="entry name" value="WG_beta_rep"/>
    <property type="match status" value="2"/>
</dbReference>
<dbReference type="InterPro" id="IPR001119">
    <property type="entry name" value="SLH_dom"/>
</dbReference>
<evidence type="ECO:0000313" key="4">
    <source>
        <dbReference type="EMBL" id="MCG4525662.1"/>
    </source>
</evidence>
<evidence type="ECO:0000256" key="2">
    <source>
        <dbReference type="SAM" id="SignalP"/>
    </source>
</evidence>
<dbReference type="Pfam" id="PF00395">
    <property type="entry name" value="SLH"/>
    <property type="match status" value="2"/>
</dbReference>
<comment type="caution">
    <text evidence="4">The sequence shown here is derived from an EMBL/GenBank/DDBJ whole genome shotgun (WGS) entry which is preliminary data.</text>
</comment>
<evidence type="ECO:0000313" key="5">
    <source>
        <dbReference type="Proteomes" id="UP001200313"/>
    </source>
</evidence>
<organism evidence="4 5">
    <name type="scientific">Intestinimonas massiliensis</name>
    <name type="common">ex Afouda et al. 2020</name>
    <dbReference type="NCBI Taxonomy" id="1673721"/>
    <lineage>
        <taxon>Bacteria</taxon>
        <taxon>Bacillati</taxon>
        <taxon>Bacillota</taxon>
        <taxon>Clostridia</taxon>
        <taxon>Eubacteriales</taxon>
        <taxon>Intestinimonas</taxon>
    </lineage>
</organism>
<keyword evidence="1" id="KW-0677">Repeat</keyword>
<accession>A0ABS9M4E9</accession>
<keyword evidence="5" id="KW-1185">Reference proteome</keyword>